<sequence>MPRIGAQHVGQAVHQLLVLGRRSNEPDRHLPEPRLLSAPLNGIGHTDHPHLREPKRAHVTPRWPVKKDRTRSVMDAVLGGLGTGCGRGDAATKVIAGQKA</sequence>
<name>A0A3M0IH52_9ACTN</name>
<keyword evidence="3" id="KW-1185">Reference proteome</keyword>
<gene>
    <name evidence="2" type="ORF">CTZ28_00320</name>
</gene>
<feature type="region of interest" description="Disordered" evidence="1">
    <location>
        <begin position="24"/>
        <end position="60"/>
    </location>
</feature>
<organism evidence="2 3">
    <name type="scientific">Streptomyces shenzhenensis</name>
    <dbReference type="NCBI Taxonomy" id="943815"/>
    <lineage>
        <taxon>Bacteria</taxon>
        <taxon>Bacillati</taxon>
        <taxon>Actinomycetota</taxon>
        <taxon>Actinomycetes</taxon>
        <taxon>Kitasatosporales</taxon>
        <taxon>Streptomycetaceae</taxon>
        <taxon>Streptomyces</taxon>
    </lineage>
</organism>
<evidence type="ECO:0000313" key="3">
    <source>
        <dbReference type="Proteomes" id="UP000270471"/>
    </source>
</evidence>
<evidence type="ECO:0000313" key="2">
    <source>
        <dbReference type="EMBL" id="RMB87460.1"/>
    </source>
</evidence>
<feature type="compositionally biased region" description="Basic and acidic residues" evidence="1">
    <location>
        <begin position="45"/>
        <end position="56"/>
    </location>
</feature>
<accession>A0A3M0IH52</accession>
<proteinExistence type="predicted"/>
<dbReference type="OrthoDB" id="4337883at2"/>
<comment type="caution">
    <text evidence="2">The sequence shown here is derived from an EMBL/GenBank/DDBJ whole genome shotgun (WGS) entry which is preliminary data.</text>
</comment>
<dbReference type="Proteomes" id="UP000270471">
    <property type="component" value="Unassembled WGS sequence"/>
</dbReference>
<dbReference type="EMBL" id="PENI01000001">
    <property type="protein sequence ID" value="RMB87460.1"/>
    <property type="molecule type" value="Genomic_DNA"/>
</dbReference>
<protein>
    <submittedName>
        <fullName evidence="2">Uncharacterized protein</fullName>
    </submittedName>
</protein>
<dbReference type="AlphaFoldDB" id="A0A3M0IH52"/>
<evidence type="ECO:0000256" key="1">
    <source>
        <dbReference type="SAM" id="MobiDB-lite"/>
    </source>
</evidence>
<reference evidence="2 3" key="1">
    <citation type="submission" date="2017-11" db="EMBL/GenBank/DDBJ databases">
        <title>Draft genome of actinobacteria isolated from guarana (Paullinia cupana (Mart.) Ducke.</title>
        <authorList>
            <person name="Siqueira K.A."/>
            <person name="Liotti R.G."/>
            <person name="Mendes T.A.O."/>
            <person name="Soares M.A."/>
        </authorList>
    </citation>
    <scope>NUCLEOTIDE SEQUENCE [LARGE SCALE GENOMIC DNA]</scope>
    <source>
        <strain evidence="2 3">193</strain>
    </source>
</reference>